<reference evidence="1" key="1">
    <citation type="submission" date="2023-10" db="EMBL/GenBank/DDBJ databases">
        <authorList>
            <person name="Chen Y."/>
            <person name="Shah S."/>
            <person name="Dougan E. K."/>
            <person name="Thang M."/>
            <person name="Chan C."/>
        </authorList>
    </citation>
    <scope>NUCLEOTIDE SEQUENCE [LARGE SCALE GENOMIC DNA]</scope>
</reference>
<dbReference type="Proteomes" id="UP001189429">
    <property type="component" value="Unassembled WGS sequence"/>
</dbReference>
<gene>
    <name evidence="1" type="ORF">PCOR1329_LOCUS13988</name>
</gene>
<accession>A0ABN9QTC5</accession>
<feature type="non-terminal residue" evidence="1">
    <location>
        <position position="1"/>
    </location>
</feature>
<keyword evidence="2" id="KW-1185">Reference proteome</keyword>
<comment type="caution">
    <text evidence="1">The sequence shown here is derived from an EMBL/GenBank/DDBJ whole genome shotgun (WGS) entry which is preliminary data.</text>
</comment>
<dbReference type="EMBL" id="CAUYUJ010004154">
    <property type="protein sequence ID" value="CAK0808361.1"/>
    <property type="molecule type" value="Genomic_DNA"/>
</dbReference>
<sequence length="82" mass="9283">AFNLVRPSQLFREGIALGCQSKVMFMLLRMYRLPRRLKGYGTFSEPLQGDSRILGSCFNEKKPGVVVGTQSTKRLVKGSKFR</sequence>
<feature type="non-terminal residue" evidence="1">
    <location>
        <position position="82"/>
    </location>
</feature>
<protein>
    <submittedName>
        <fullName evidence="1">Uncharacterized protein</fullName>
    </submittedName>
</protein>
<proteinExistence type="predicted"/>
<name>A0ABN9QTC5_9DINO</name>
<evidence type="ECO:0000313" key="1">
    <source>
        <dbReference type="EMBL" id="CAK0808361.1"/>
    </source>
</evidence>
<evidence type="ECO:0000313" key="2">
    <source>
        <dbReference type="Proteomes" id="UP001189429"/>
    </source>
</evidence>
<organism evidence="1 2">
    <name type="scientific">Prorocentrum cordatum</name>
    <dbReference type="NCBI Taxonomy" id="2364126"/>
    <lineage>
        <taxon>Eukaryota</taxon>
        <taxon>Sar</taxon>
        <taxon>Alveolata</taxon>
        <taxon>Dinophyceae</taxon>
        <taxon>Prorocentrales</taxon>
        <taxon>Prorocentraceae</taxon>
        <taxon>Prorocentrum</taxon>
    </lineage>
</organism>